<proteinExistence type="predicted"/>
<organism evidence="1 2">
    <name type="scientific">Tothia fuscella</name>
    <dbReference type="NCBI Taxonomy" id="1048955"/>
    <lineage>
        <taxon>Eukaryota</taxon>
        <taxon>Fungi</taxon>
        <taxon>Dikarya</taxon>
        <taxon>Ascomycota</taxon>
        <taxon>Pezizomycotina</taxon>
        <taxon>Dothideomycetes</taxon>
        <taxon>Pleosporomycetidae</taxon>
        <taxon>Venturiales</taxon>
        <taxon>Cylindrosympodiaceae</taxon>
        <taxon>Tothia</taxon>
    </lineage>
</organism>
<name>A0A9P4NGH3_9PEZI</name>
<sequence>MTKHTRTHGTQKLVQHVNHEIGGRALTPSTANTKPKTRSLLMTNEVESKFKFEKGARPRSLVISRGQKKDKSSKYWRLYHRQIHTWDPNVPNRKVGDGRAHIKKEAGNFGPITDRRTFIALGRFLSSYSKKNNLVLPGTREAATLQRHQIDCGQD</sequence>
<protein>
    <submittedName>
        <fullName evidence="1">Uncharacterized protein</fullName>
    </submittedName>
</protein>
<comment type="caution">
    <text evidence="1">The sequence shown here is derived from an EMBL/GenBank/DDBJ whole genome shotgun (WGS) entry which is preliminary data.</text>
</comment>
<dbReference type="Proteomes" id="UP000800235">
    <property type="component" value="Unassembled WGS sequence"/>
</dbReference>
<keyword evidence="2" id="KW-1185">Reference proteome</keyword>
<reference evidence="1" key="1">
    <citation type="journal article" date="2020" name="Stud. Mycol.">
        <title>101 Dothideomycetes genomes: a test case for predicting lifestyles and emergence of pathogens.</title>
        <authorList>
            <person name="Haridas S."/>
            <person name="Albert R."/>
            <person name="Binder M."/>
            <person name="Bloem J."/>
            <person name="Labutti K."/>
            <person name="Salamov A."/>
            <person name="Andreopoulos B."/>
            <person name="Baker S."/>
            <person name="Barry K."/>
            <person name="Bills G."/>
            <person name="Bluhm B."/>
            <person name="Cannon C."/>
            <person name="Castanera R."/>
            <person name="Culley D."/>
            <person name="Daum C."/>
            <person name="Ezra D."/>
            <person name="Gonzalez J."/>
            <person name="Henrissat B."/>
            <person name="Kuo A."/>
            <person name="Liang C."/>
            <person name="Lipzen A."/>
            <person name="Lutzoni F."/>
            <person name="Magnuson J."/>
            <person name="Mondo S."/>
            <person name="Nolan M."/>
            <person name="Ohm R."/>
            <person name="Pangilinan J."/>
            <person name="Park H.-J."/>
            <person name="Ramirez L."/>
            <person name="Alfaro M."/>
            <person name="Sun H."/>
            <person name="Tritt A."/>
            <person name="Yoshinaga Y."/>
            <person name="Zwiers L.-H."/>
            <person name="Turgeon B."/>
            <person name="Goodwin S."/>
            <person name="Spatafora J."/>
            <person name="Crous P."/>
            <person name="Grigoriev I."/>
        </authorList>
    </citation>
    <scope>NUCLEOTIDE SEQUENCE</scope>
    <source>
        <strain evidence="1">CBS 130266</strain>
    </source>
</reference>
<evidence type="ECO:0000313" key="2">
    <source>
        <dbReference type="Proteomes" id="UP000800235"/>
    </source>
</evidence>
<dbReference type="EMBL" id="MU007112">
    <property type="protein sequence ID" value="KAF2420207.1"/>
    <property type="molecule type" value="Genomic_DNA"/>
</dbReference>
<dbReference type="AlphaFoldDB" id="A0A9P4NGH3"/>
<gene>
    <name evidence="1" type="ORF">EJ08DRAFT_30477</name>
</gene>
<evidence type="ECO:0000313" key="1">
    <source>
        <dbReference type="EMBL" id="KAF2420207.1"/>
    </source>
</evidence>
<accession>A0A9P4NGH3</accession>